<proteinExistence type="inferred from homology"/>
<sequence length="1043" mass="113955">MAAVDAAAEAFARVAGGSSCDWRGVAAQLADAGRSCKSAEAFREEATKFARGFAQEPRERLEALWRTLASADADDDATTQPGSQFVGREAGAEEDDFDRSYYDAADGPEFLGDEAKWTARQARMEREQQPRRSLASRLHAEDRARQQSAWEEELMFRSGVKRGRHVDVDAHTETDVRTVVLVRNLRPAFLREGDLVRRLDAAGHAETAAVVVDENSDMAMAASRGSPAVKRIREQLARTRMKHKFWELGGSKMGAAIGQGGQVANYGQDQEEAADFDLDKVAPSKPAQEASQEGAQGPGTSGAVALPQDKQAQSLQTSDQALDAREKIQQVRENLPVRQVRDELLRVIRSNQVIVVVGETGSGKTTQLTQYLREDGYTRSSTGARLLVACTQPRRVAAMSVAKRVAEEAGCPLGGTVGYAIRFEDCTSPETEIKYMTDGVLMRETLSSPDLDKYSCVVMDEAHERSLFTDVLFGVLKGVVQRRLDFKLIVTSATMDADKFSRFFGGCATFHIPGRTFEVETYFAKSVVPDFVEAAVKQALEIHLSSPPGDILIFMTGQEDITATCQLLADRIESLGEGVPELLLLPMYSQLPADLQAKIFERAKAGQRKCIVSTNIAETSLTVDGIRYVIDSGMCKLKVFNPRVGMDALRVTPVSQANANQRAGRAGRTARGFCWRMYTENQFVHELLPAQVPEIQRTNLGNVVLLLKTIGVRDLLSFDFMDPPPKENIVDSMYQLWVLGALDGAGELTALGTQMAKYPLDPPLAKMLISARELGCAEDMLTVVSMLSVPEVFYRPAERAEESDQARERFFVPESDHLTLCNVYNLSKRQGFNAGWCAKHFIHRKAVLKAHEVREQLQSMVPAPPHGVKAVSGTPAWDLVRKAICSAYFVQAARLKSITEYVNLLNGASAALHPSSAICGIGETPDYVVYHELVLTSKEYMRTVTAIDPHWLAELGPMFFSIKGHEHLGRHDIGGKMVAGADSEDGTGHGSSSSRPAAAGAHALSGASVRASSASSGSGAADVQFGRSKPMAKRRNKKKRFGL</sequence>
<dbReference type="InterPro" id="IPR027417">
    <property type="entry name" value="P-loop_NTPase"/>
</dbReference>
<dbReference type="EC" id="3.6.4.13" evidence="2"/>
<dbReference type="SMART" id="SM00847">
    <property type="entry name" value="HA2"/>
    <property type="match status" value="1"/>
</dbReference>
<evidence type="ECO:0000256" key="12">
    <source>
        <dbReference type="SAM" id="MobiDB-lite"/>
    </source>
</evidence>
<feature type="region of interest" description="Disordered" evidence="12">
    <location>
        <begin position="120"/>
        <end position="142"/>
    </location>
</feature>
<dbReference type="InterPro" id="IPR011545">
    <property type="entry name" value="DEAD/DEAH_box_helicase_dom"/>
</dbReference>
<evidence type="ECO:0000256" key="6">
    <source>
        <dbReference type="ARBA" id="ARBA00022806"/>
    </source>
</evidence>
<dbReference type="EMBL" id="BEYU01000019">
    <property type="protein sequence ID" value="GBG26225.1"/>
    <property type="molecule type" value="Genomic_DNA"/>
</dbReference>
<reference evidence="15 16" key="1">
    <citation type="submission" date="2017-12" db="EMBL/GenBank/DDBJ databases">
        <title>Sequencing, de novo assembly and annotation of complete genome of a new Thraustochytrid species, strain FCC1311.</title>
        <authorList>
            <person name="Sedici K."/>
            <person name="Godart F."/>
            <person name="Aiese Cigliano R."/>
            <person name="Sanseverino W."/>
            <person name="Barakat M."/>
            <person name="Ortet P."/>
            <person name="Marechal E."/>
            <person name="Cagnac O."/>
            <person name="Amato A."/>
        </authorList>
    </citation>
    <scope>NUCLEOTIDE SEQUENCE [LARGE SCALE GENOMIC DNA]</scope>
</reference>
<dbReference type="FunFam" id="3.40.50.300:FF:000007">
    <property type="entry name" value="Pre-mRNA-splicing factor ATP-dependent RNA helicase"/>
    <property type="match status" value="1"/>
</dbReference>
<dbReference type="PANTHER" id="PTHR18934">
    <property type="entry name" value="ATP-DEPENDENT RNA HELICASE"/>
    <property type="match status" value="1"/>
</dbReference>
<feature type="domain" description="Helicase C-terminal" evidence="14">
    <location>
        <begin position="535"/>
        <end position="711"/>
    </location>
</feature>
<keyword evidence="7" id="KW-0067">ATP-binding</keyword>
<evidence type="ECO:0000256" key="10">
    <source>
        <dbReference type="ARBA" id="ARBA00038040"/>
    </source>
</evidence>
<evidence type="ECO:0000256" key="9">
    <source>
        <dbReference type="ARBA" id="ARBA00023242"/>
    </source>
</evidence>
<comment type="caution">
    <text evidence="15">The sequence shown here is derived from an EMBL/GenBank/DDBJ whole genome shotgun (WGS) entry which is preliminary data.</text>
</comment>
<dbReference type="GO" id="GO:0000398">
    <property type="term" value="P:mRNA splicing, via spliceosome"/>
    <property type="evidence" value="ECO:0007669"/>
    <property type="project" value="UniProtKB-ARBA"/>
</dbReference>
<feature type="compositionally biased region" description="Polar residues" evidence="12">
    <location>
        <begin position="310"/>
        <end position="320"/>
    </location>
</feature>
<dbReference type="SUPFAM" id="SSF52540">
    <property type="entry name" value="P-loop containing nucleoside triphosphate hydrolases"/>
    <property type="match status" value="1"/>
</dbReference>
<dbReference type="PROSITE" id="PS51194">
    <property type="entry name" value="HELICASE_CTER"/>
    <property type="match status" value="1"/>
</dbReference>
<evidence type="ECO:0000259" key="14">
    <source>
        <dbReference type="PROSITE" id="PS51194"/>
    </source>
</evidence>
<dbReference type="Pfam" id="PF21010">
    <property type="entry name" value="HA2_C"/>
    <property type="match status" value="1"/>
</dbReference>
<comment type="catalytic activity">
    <reaction evidence="11">
        <text>ATP + H2O = ADP + phosphate + H(+)</text>
        <dbReference type="Rhea" id="RHEA:13065"/>
        <dbReference type="ChEBI" id="CHEBI:15377"/>
        <dbReference type="ChEBI" id="CHEBI:15378"/>
        <dbReference type="ChEBI" id="CHEBI:30616"/>
        <dbReference type="ChEBI" id="CHEBI:43474"/>
        <dbReference type="ChEBI" id="CHEBI:456216"/>
        <dbReference type="EC" id="3.6.4.13"/>
    </reaction>
</comment>
<dbReference type="Pfam" id="PF00271">
    <property type="entry name" value="Helicase_C"/>
    <property type="match status" value="1"/>
</dbReference>
<feature type="region of interest" description="Disordered" evidence="12">
    <location>
        <begin position="973"/>
        <end position="1043"/>
    </location>
</feature>
<dbReference type="SMART" id="SM00490">
    <property type="entry name" value="HELICc"/>
    <property type="match status" value="1"/>
</dbReference>
<feature type="region of interest" description="Disordered" evidence="12">
    <location>
        <begin position="283"/>
        <end position="320"/>
    </location>
</feature>
<feature type="compositionally biased region" description="Basic and acidic residues" evidence="12">
    <location>
        <begin position="120"/>
        <end position="130"/>
    </location>
</feature>
<keyword evidence="3" id="KW-0507">mRNA processing</keyword>
<dbReference type="SMART" id="SM00487">
    <property type="entry name" value="DEXDc"/>
    <property type="match status" value="1"/>
</dbReference>
<keyword evidence="5" id="KW-0378">Hydrolase</keyword>
<protein>
    <recommendedName>
        <fullName evidence="2">RNA helicase</fullName>
        <ecNumber evidence="2">3.6.4.13</ecNumber>
    </recommendedName>
</protein>
<dbReference type="GO" id="GO:0003723">
    <property type="term" value="F:RNA binding"/>
    <property type="evidence" value="ECO:0007669"/>
    <property type="project" value="TreeGrafter"/>
</dbReference>
<feature type="compositionally biased region" description="Low complexity" evidence="12">
    <location>
        <begin position="990"/>
        <end position="1021"/>
    </location>
</feature>
<dbReference type="InParanoid" id="A0A2R5G6S2"/>
<dbReference type="FunCoup" id="A0A2R5G6S2">
    <property type="interactions" value="385"/>
</dbReference>
<dbReference type="GO" id="GO:0005524">
    <property type="term" value="F:ATP binding"/>
    <property type="evidence" value="ECO:0007669"/>
    <property type="project" value="UniProtKB-KW"/>
</dbReference>
<evidence type="ECO:0000256" key="8">
    <source>
        <dbReference type="ARBA" id="ARBA00023187"/>
    </source>
</evidence>
<dbReference type="FunFam" id="1.20.120.1080:FF:000018">
    <property type="entry name" value="Pre-mRNA-splicing factor ATP-dependent RNA helicase prp16"/>
    <property type="match status" value="1"/>
</dbReference>
<dbReference type="GO" id="GO:0005634">
    <property type="term" value="C:nucleus"/>
    <property type="evidence" value="ECO:0007669"/>
    <property type="project" value="UniProtKB-SubCell"/>
</dbReference>
<keyword evidence="6 15" id="KW-0347">Helicase</keyword>
<evidence type="ECO:0000256" key="1">
    <source>
        <dbReference type="ARBA" id="ARBA00004123"/>
    </source>
</evidence>
<evidence type="ECO:0000259" key="13">
    <source>
        <dbReference type="PROSITE" id="PS51192"/>
    </source>
</evidence>
<dbReference type="FunFam" id="3.40.50.300:FF:000615">
    <property type="entry name" value="pre-mRNA-splicing factor ATP-dependent RNA helicase DEAH7"/>
    <property type="match status" value="1"/>
</dbReference>
<evidence type="ECO:0000256" key="7">
    <source>
        <dbReference type="ARBA" id="ARBA00022840"/>
    </source>
</evidence>
<evidence type="ECO:0000313" key="15">
    <source>
        <dbReference type="EMBL" id="GBG26225.1"/>
    </source>
</evidence>
<evidence type="ECO:0000313" key="16">
    <source>
        <dbReference type="Proteomes" id="UP000241890"/>
    </source>
</evidence>
<dbReference type="InterPro" id="IPR001650">
    <property type="entry name" value="Helicase_C-like"/>
</dbReference>
<dbReference type="InterPro" id="IPR048333">
    <property type="entry name" value="HA2_WH"/>
</dbReference>
<evidence type="ECO:0000256" key="2">
    <source>
        <dbReference type="ARBA" id="ARBA00012552"/>
    </source>
</evidence>
<dbReference type="Gene3D" id="3.40.50.300">
    <property type="entry name" value="P-loop containing nucleotide triphosphate hydrolases"/>
    <property type="match status" value="2"/>
</dbReference>
<feature type="domain" description="Helicase ATP-binding" evidence="13">
    <location>
        <begin position="345"/>
        <end position="513"/>
    </location>
</feature>
<keyword evidence="16" id="KW-1185">Reference proteome</keyword>
<dbReference type="PROSITE" id="PS00690">
    <property type="entry name" value="DEAH_ATP_HELICASE"/>
    <property type="match status" value="1"/>
</dbReference>
<dbReference type="AlphaFoldDB" id="A0A2R5G6S2"/>
<feature type="compositionally biased region" description="Basic residues" evidence="12">
    <location>
        <begin position="1030"/>
        <end position="1043"/>
    </location>
</feature>
<dbReference type="Gene3D" id="1.20.120.1080">
    <property type="match status" value="1"/>
</dbReference>
<accession>A0A2R5G6S2</accession>
<dbReference type="InterPro" id="IPR002464">
    <property type="entry name" value="DNA/RNA_helicase_DEAH_CS"/>
</dbReference>
<dbReference type="PANTHER" id="PTHR18934:SF91">
    <property type="entry name" value="PRE-MRNA-SPLICING FACTOR ATP-DEPENDENT RNA HELICASE PRP16"/>
    <property type="match status" value="1"/>
</dbReference>
<dbReference type="InterPro" id="IPR014001">
    <property type="entry name" value="Helicase_ATP-bd"/>
</dbReference>
<dbReference type="Pfam" id="PF07717">
    <property type="entry name" value="OB_NTP_bind"/>
    <property type="match status" value="1"/>
</dbReference>
<comment type="similarity">
    <text evidence="10">Belongs to the DEAD box helicase family. DEAH subfamily. PRP16 sub-subfamily.</text>
</comment>
<dbReference type="OrthoDB" id="10253254at2759"/>
<keyword evidence="4" id="KW-0547">Nucleotide-binding</keyword>
<evidence type="ECO:0000256" key="3">
    <source>
        <dbReference type="ARBA" id="ARBA00022664"/>
    </source>
</evidence>
<keyword evidence="9" id="KW-0539">Nucleus</keyword>
<gene>
    <name evidence="15" type="ORF">FCC1311_024462</name>
</gene>
<comment type="subcellular location">
    <subcellularLocation>
        <location evidence="1">Nucleus</location>
    </subcellularLocation>
</comment>
<evidence type="ECO:0000256" key="5">
    <source>
        <dbReference type="ARBA" id="ARBA00022801"/>
    </source>
</evidence>
<dbReference type="CDD" id="cd18791">
    <property type="entry name" value="SF2_C_RHA"/>
    <property type="match status" value="1"/>
</dbReference>
<dbReference type="Pfam" id="PF00270">
    <property type="entry name" value="DEAD"/>
    <property type="match status" value="1"/>
</dbReference>
<name>A0A2R5G6S2_9STRA</name>
<dbReference type="PROSITE" id="PS51192">
    <property type="entry name" value="HELICASE_ATP_BIND_1"/>
    <property type="match status" value="1"/>
</dbReference>
<dbReference type="InterPro" id="IPR011709">
    <property type="entry name" value="DEAD-box_helicase_OB_fold"/>
</dbReference>
<evidence type="ECO:0000256" key="11">
    <source>
        <dbReference type="ARBA" id="ARBA00047984"/>
    </source>
</evidence>
<evidence type="ECO:0000256" key="4">
    <source>
        <dbReference type="ARBA" id="ARBA00022741"/>
    </source>
</evidence>
<dbReference type="Proteomes" id="UP000241890">
    <property type="component" value="Unassembled WGS sequence"/>
</dbReference>
<dbReference type="GO" id="GO:0003724">
    <property type="term" value="F:RNA helicase activity"/>
    <property type="evidence" value="ECO:0007669"/>
    <property type="project" value="UniProtKB-EC"/>
</dbReference>
<keyword evidence="8" id="KW-0508">mRNA splicing</keyword>
<dbReference type="Pfam" id="PF04408">
    <property type="entry name" value="WHD_HA2"/>
    <property type="match status" value="1"/>
</dbReference>
<dbReference type="GO" id="GO:0016787">
    <property type="term" value="F:hydrolase activity"/>
    <property type="evidence" value="ECO:0007669"/>
    <property type="project" value="UniProtKB-KW"/>
</dbReference>
<dbReference type="InterPro" id="IPR007502">
    <property type="entry name" value="Helicase-assoc_dom"/>
</dbReference>
<organism evidence="15 16">
    <name type="scientific">Hondaea fermentalgiana</name>
    <dbReference type="NCBI Taxonomy" id="2315210"/>
    <lineage>
        <taxon>Eukaryota</taxon>
        <taxon>Sar</taxon>
        <taxon>Stramenopiles</taxon>
        <taxon>Bigyra</taxon>
        <taxon>Labyrinthulomycetes</taxon>
        <taxon>Thraustochytrida</taxon>
        <taxon>Thraustochytriidae</taxon>
        <taxon>Hondaea</taxon>
    </lineage>
</organism>